<feature type="signal peptide" evidence="3">
    <location>
        <begin position="1"/>
        <end position="30"/>
    </location>
</feature>
<gene>
    <name evidence="5" type="ORF">FNZ56_11230</name>
</gene>
<feature type="coiled-coil region" evidence="1">
    <location>
        <begin position="55"/>
        <end position="82"/>
    </location>
</feature>
<protein>
    <submittedName>
        <fullName evidence="5">DUF4398 domain-containing protein</fullName>
    </submittedName>
</protein>
<dbReference type="InterPro" id="IPR025511">
    <property type="entry name" value="DUF4398"/>
</dbReference>
<dbReference type="RefSeq" id="WP_143879918.1">
    <property type="nucleotide sequence ID" value="NZ_BAABLZ010000001.1"/>
</dbReference>
<dbReference type="Proteomes" id="UP000315891">
    <property type="component" value="Chromosome"/>
</dbReference>
<accession>A0A516V790</accession>
<feature type="region of interest" description="Disordered" evidence="2">
    <location>
        <begin position="231"/>
        <end position="323"/>
    </location>
</feature>
<feature type="compositionally biased region" description="Low complexity" evidence="2">
    <location>
        <begin position="265"/>
        <end position="276"/>
    </location>
</feature>
<evidence type="ECO:0000256" key="2">
    <source>
        <dbReference type="SAM" id="MobiDB-lite"/>
    </source>
</evidence>
<sequence length="323" mass="34436">MNPSFAHFGKFLYPRWLAPLALAVACTACATLPPPTAELEQARQALNRAEAGTPVAEVDASIAQARSELAAAQAAMERGKDNDARSLALAAAADADLAHAASQARGAAQSVQQRSTDVASLRQTLGVDDGSMLPVPIPVPPLPATAYSGDEAARLQALNADPRYQGVAAYERFRAQQALDALAAARSKQRPELQALAGKRVAIAEQAAAAELLQRQAADLDRQRSELMVEASRQEAERARQEAEQARLQAQMQAEEAERLRAAADAEAQARQSAEAVVQDVSASERAKLKAARDREAELARQEAELRKAAGESQDAPKKKPKR</sequence>
<evidence type="ECO:0000256" key="1">
    <source>
        <dbReference type="SAM" id="Coils"/>
    </source>
</evidence>
<dbReference type="AlphaFoldDB" id="A0A516V790"/>
<proteinExistence type="predicted"/>
<evidence type="ECO:0000259" key="4">
    <source>
        <dbReference type="Pfam" id="PF14346"/>
    </source>
</evidence>
<evidence type="ECO:0000256" key="3">
    <source>
        <dbReference type="SAM" id="SignalP"/>
    </source>
</evidence>
<keyword evidence="3" id="KW-0732">Signal</keyword>
<name>A0A516V790_9GAMM</name>
<dbReference type="Pfam" id="PF14346">
    <property type="entry name" value="DUF4398"/>
    <property type="match status" value="1"/>
</dbReference>
<feature type="chain" id="PRO_5022108911" evidence="3">
    <location>
        <begin position="31"/>
        <end position="323"/>
    </location>
</feature>
<evidence type="ECO:0000313" key="5">
    <source>
        <dbReference type="EMBL" id="QDQ74409.1"/>
    </source>
</evidence>
<dbReference type="EMBL" id="CP041742">
    <property type="protein sequence ID" value="QDQ74409.1"/>
    <property type="molecule type" value="Genomic_DNA"/>
</dbReference>
<keyword evidence="6" id="KW-1185">Reference proteome</keyword>
<keyword evidence="1" id="KW-0175">Coiled coil</keyword>
<dbReference type="Gene3D" id="1.20.1270.390">
    <property type="match status" value="1"/>
</dbReference>
<evidence type="ECO:0000313" key="6">
    <source>
        <dbReference type="Proteomes" id="UP000315891"/>
    </source>
</evidence>
<feature type="compositionally biased region" description="Basic and acidic residues" evidence="2">
    <location>
        <begin position="283"/>
        <end position="323"/>
    </location>
</feature>
<feature type="domain" description="DUF4398" evidence="4">
    <location>
        <begin position="37"/>
        <end position="113"/>
    </location>
</feature>
<organism evidence="5 6">
    <name type="scientific">Pseudoluteimonas lycopersici</name>
    <dbReference type="NCBI Taxonomy" id="1324796"/>
    <lineage>
        <taxon>Bacteria</taxon>
        <taxon>Pseudomonadati</taxon>
        <taxon>Pseudomonadota</taxon>
        <taxon>Gammaproteobacteria</taxon>
        <taxon>Lysobacterales</taxon>
        <taxon>Lysobacteraceae</taxon>
        <taxon>Pseudoluteimonas</taxon>
    </lineage>
</organism>
<feature type="compositionally biased region" description="Basic and acidic residues" evidence="2">
    <location>
        <begin position="231"/>
        <end position="245"/>
    </location>
</feature>
<reference evidence="5 6" key="1">
    <citation type="submission" date="2019-07" db="EMBL/GenBank/DDBJ databases">
        <title>Lysobacter weifangensis sp. nov., isolated from bensulfuron-methyl contaminated farmland soil.</title>
        <authorList>
            <person name="Zhao H."/>
        </authorList>
    </citation>
    <scope>NUCLEOTIDE SEQUENCE [LARGE SCALE GENOMIC DNA]</scope>
    <source>
        <strain evidence="5 6">CC-Bw-6</strain>
    </source>
</reference>